<dbReference type="AlphaFoldDB" id="D7E2V6"/>
<organism evidence="1 2">
    <name type="scientific">Nostoc azollae (strain 0708)</name>
    <name type="common">Anabaena azollae (strain 0708)</name>
    <dbReference type="NCBI Taxonomy" id="551115"/>
    <lineage>
        <taxon>Bacteria</taxon>
        <taxon>Bacillati</taxon>
        <taxon>Cyanobacteriota</taxon>
        <taxon>Cyanophyceae</taxon>
        <taxon>Nostocales</taxon>
        <taxon>Nostocaceae</taxon>
        <taxon>Trichormus</taxon>
    </lineage>
</organism>
<protein>
    <submittedName>
        <fullName evidence="1">Uncharacterized protein</fullName>
    </submittedName>
</protein>
<evidence type="ECO:0000313" key="1">
    <source>
        <dbReference type="EMBL" id="ADI65024.1"/>
    </source>
</evidence>
<reference evidence="1 2" key="1">
    <citation type="journal article" date="2010" name="PLoS ONE">
        <title>Genome erosion in a nitrogen-fixing vertically transmitted endosymbiotic multicellular cyanobacterium.</title>
        <authorList>
            <person name="Ran L."/>
            <person name="Larsson J."/>
            <person name="Vigil-Stenman T."/>
            <person name="Nylander J.A."/>
            <person name="Ininbergs K."/>
            <person name="Zheng W.W."/>
            <person name="Lapidus A."/>
            <person name="Lowry S."/>
            <person name="Haselkorn R."/>
            <person name="Bergman B."/>
        </authorList>
    </citation>
    <scope>NUCLEOTIDE SEQUENCE [LARGE SCALE GENOMIC DNA]</scope>
    <source>
        <strain evidence="1 2">0708</strain>
    </source>
</reference>
<gene>
    <name evidence="1" type="ordered locus">Aazo_3366</name>
</gene>
<name>D7E2V6_NOSA0</name>
<dbReference type="EMBL" id="CP002059">
    <property type="protein sequence ID" value="ADI65024.1"/>
    <property type="molecule type" value="Genomic_DNA"/>
</dbReference>
<dbReference type="RefSeq" id="WP_013192038.1">
    <property type="nucleotide sequence ID" value="NC_014248.1"/>
</dbReference>
<keyword evidence="2" id="KW-1185">Reference proteome</keyword>
<evidence type="ECO:0000313" key="2">
    <source>
        <dbReference type="Proteomes" id="UP000001511"/>
    </source>
</evidence>
<dbReference type="KEGG" id="naz:Aazo_3366"/>
<dbReference type="Proteomes" id="UP000001511">
    <property type="component" value="Chromosome"/>
</dbReference>
<sequence length="68" mass="8098">MEDEVIAEQLERLLTPTITNQENYYRKHRDLGIIKQKRKPNVKLINAPFRDLQRGTDQFFFHISPKAS</sequence>
<dbReference type="OrthoDB" id="570301at2"/>
<proteinExistence type="predicted"/>
<dbReference type="HOGENOM" id="CLU_2789783_0_0_3"/>
<accession>D7E2V6</accession>
<dbReference type="eggNOG" id="COG3385">
    <property type="taxonomic scope" value="Bacteria"/>
</dbReference>